<dbReference type="GO" id="GO:0008757">
    <property type="term" value="F:S-adenosylmethionine-dependent methyltransferase activity"/>
    <property type="evidence" value="ECO:0007669"/>
    <property type="project" value="InterPro"/>
</dbReference>
<evidence type="ECO:0000313" key="2">
    <source>
        <dbReference type="EMBL" id="SFG49674.1"/>
    </source>
</evidence>
<evidence type="ECO:0000259" key="1">
    <source>
        <dbReference type="Pfam" id="PF08241"/>
    </source>
</evidence>
<sequence>MNPHSAANQYWWDIDAERYHREHARYLEGFHWSPEMLTEQELQLLGEINGRYLELGCGSAPCGGWVRNQGGEVIGIDISMEMLRRADIPRVHGDALSLPFRDQAFDTTFSVFGAIPFVEDLPSLFAEVRRVTRGKFIYSVTHPMRWIFPDDPECLEACIPYFEHAYIEGTTYAEFQHTIGDHVRGLVSAGFRLEDVIEPEWPEDLHDTWGQWSPKRGKIFPGTAIFVAS</sequence>
<feature type="domain" description="Methyltransferase type 11" evidence="1">
    <location>
        <begin position="53"/>
        <end position="133"/>
    </location>
</feature>
<accession>A0A1I2S9W1</accession>
<dbReference type="Pfam" id="PF08241">
    <property type="entry name" value="Methyltransf_11"/>
    <property type="match status" value="1"/>
</dbReference>
<dbReference type="SUPFAM" id="SSF53335">
    <property type="entry name" value="S-adenosyl-L-methionine-dependent methyltransferases"/>
    <property type="match status" value="1"/>
</dbReference>
<protein>
    <submittedName>
        <fullName evidence="2">Methyltransferase domain-containing protein</fullName>
    </submittedName>
</protein>
<dbReference type="Gene3D" id="3.40.50.150">
    <property type="entry name" value="Vaccinia Virus protein VP39"/>
    <property type="match status" value="1"/>
</dbReference>
<gene>
    <name evidence="2" type="ORF">SAMN05660282_01046</name>
</gene>
<dbReference type="InterPro" id="IPR029063">
    <property type="entry name" value="SAM-dependent_MTases_sf"/>
</dbReference>
<dbReference type="RefSeq" id="WP_223845816.1">
    <property type="nucleotide sequence ID" value="NZ_FOPJ01000005.1"/>
</dbReference>
<dbReference type="STRING" id="185761.SAMN05660282_01046"/>
<reference evidence="2 3" key="1">
    <citation type="submission" date="2016-10" db="EMBL/GenBank/DDBJ databases">
        <authorList>
            <person name="de Groot N.N."/>
        </authorList>
    </citation>
    <scope>NUCLEOTIDE SEQUENCE [LARGE SCALE GENOMIC DNA]</scope>
    <source>
        <strain>J11</strain>
        <strain evidence="3">PG 39</strain>
    </source>
</reference>
<organism evidence="2 3">
    <name type="scientific">Corynebacterium spheniscorum</name>
    <dbReference type="NCBI Taxonomy" id="185761"/>
    <lineage>
        <taxon>Bacteria</taxon>
        <taxon>Bacillati</taxon>
        <taxon>Actinomycetota</taxon>
        <taxon>Actinomycetes</taxon>
        <taxon>Mycobacteriales</taxon>
        <taxon>Corynebacteriaceae</taxon>
        <taxon>Corynebacterium</taxon>
    </lineage>
</organism>
<dbReference type="InterPro" id="IPR013216">
    <property type="entry name" value="Methyltransf_11"/>
</dbReference>
<keyword evidence="2" id="KW-0489">Methyltransferase</keyword>
<proteinExistence type="predicted"/>
<name>A0A1I2S9W1_9CORY</name>
<dbReference type="CDD" id="cd02440">
    <property type="entry name" value="AdoMet_MTases"/>
    <property type="match status" value="1"/>
</dbReference>
<dbReference type="AlphaFoldDB" id="A0A1I2S9W1"/>
<keyword evidence="2" id="KW-0808">Transferase</keyword>
<evidence type="ECO:0000313" key="3">
    <source>
        <dbReference type="Proteomes" id="UP000199065"/>
    </source>
</evidence>
<keyword evidence="3" id="KW-1185">Reference proteome</keyword>
<dbReference type="EMBL" id="FOPJ01000005">
    <property type="protein sequence ID" value="SFG49674.1"/>
    <property type="molecule type" value="Genomic_DNA"/>
</dbReference>
<dbReference type="Proteomes" id="UP000199065">
    <property type="component" value="Unassembled WGS sequence"/>
</dbReference>
<dbReference type="GO" id="GO:0032259">
    <property type="term" value="P:methylation"/>
    <property type="evidence" value="ECO:0007669"/>
    <property type="project" value="UniProtKB-KW"/>
</dbReference>